<evidence type="ECO:0000313" key="4">
    <source>
        <dbReference type="EMBL" id="KAF5390387.1"/>
    </source>
</evidence>
<dbReference type="EMBL" id="JAACJN010000015">
    <property type="protein sequence ID" value="KAF5390387.1"/>
    <property type="molecule type" value="Genomic_DNA"/>
</dbReference>
<dbReference type="InterPro" id="IPR022237">
    <property type="entry name" value="PsiD-like"/>
</dbReference>
<dbReference type="Pfam" id="PF12588">
    <property type="entry name" value="PSDC"/>
    <property type="match status" value="1"/>
</dbReference>
<evidence type="ECO:0000256" key="1">
    <source>
        <dbReference type="ARBA" id="ARBA00022793"/>
    </source>
</evidence>
<comment type="caution">
    <text evidence="4">The sequence shown here is derived from an EMBL/GenBank/DDBJ whole genome shotgun (WGS) entry which is preliminary data.</text>
</comment>
<keyword evidence="1" id="KW-0210">Decarboxylase</keyword>
<reference evidence="4 5" key="1">
    <citation type="journal article" date="2020" name="ISME J.">
        <title>Uncovering the hidden diversity of litter-decomposition mechanisms in mushroom-forming fungi.</title>
        <authorList>
            <person name="Floudas D."/>
            <person name="Bentzer J."/>
            <person name="Ahren D."/>
            <person name="Johansson T."/>
            <person name="Persson P."/>
            <person name="Tunlid A."/>
        </authorList>
    </citation>
    <scope>NUCLEOTIDE SEQUENCE [LARGE SCALE GENOMIC DNA]</scope>
    <source>
        <strain evidence="4 5">CBS 406.79</strain>
    </source>
</reference>
<accession>A0A8H5HVM7</accession>
<dbReference type="Proteomes" id="UP000518752">
    <property type="component" value="Unassembled WGS sequence"/>
</dbReference>
<evidence type="ECO:0000313" key="5">
    <source>
        <dbReference type="Proteomes" id="UP000518752"/>
    </source>
</evidence>
<sequence length="416" mass="47321">MSNSHIVHHRVGGWLPKDHRVLESWVDKKLKKAEQLPPSEWHPVVQEFQQIIEEDPELYRGFHEMFEQVPDKPPYNQDMLGKPQIRDYMKMLSMFNCVLSEAPDLEHDHVSFPIGAILDWPMGTPAGLAMLASPKINKQFKKLFDVWTEFLTSAESCYVLNKEEHGWFGPCAKEHLPDFESIFECDPSAKHHGFTSWDNFFTRTFRPGVRPIVGAEDNRIINNACESTVYAIKEHIKARDQFWLKEEPYSLYHMLANDELALQFVGGTVCQAYLSAFEYHRWHSPVNGKIVKTVLVPGTYFEESPAMGFPHPDKVAPNRSQGFLTQVAARALIFIECDNPDIGLMCFVAVGMGEVSTNEITVKGWQTVKKGDQLGMFHFGGSTHCLIFRPGVKINFDPSYKVHARIDLNAPIGTVG</sequence>
<dbReference type="GO" id="GO:0004609">
    <property type="term" value="F:phosphatidylserine decarboxylase activity"/>
    <property type="evidence" value="ECO:0007669"/>
    <property type="project" value="InterPro"/>
</dbReference>
<feature type="domain" description="L-tryptophan decarboxylase PsiD-like" evidence="3">
    <location>
        <begin position="42"/>
        <end position="176"/>
    </location>
</feature>
<dbReference type="Pfam" id="PF02666">
    <property type="entry name" value="PS_Dcarbxylase"/>
    <property type="match status" value="1"/>
</dbReference>
<name>A0A8H5HVM7_9AGAR</name>
<dbReference type="GO" id="GO:0005739">
    <property type="term" value="C:mitochondrion"/>
    <property type="evidence" value="ECO:0007669"/>
    <property type="project" value="TreeGrafter"/>
</dbReference>
<evidence type="ECO:0000259" key="3">
    <source>
        <dbReference type="Pfam" id="PF12588"/>
    </source>
</evidence>
<dbReference type="PANTHER" id="PTHR10067:SF9">
    <property type="entry name" value="PHOSPHATIDYLSERINE DECARBOXYLASE FAMILY PROTEIN (AFU_ORTHOLOGUE AFUA_7G01730)"/>
    <property type="match status" value="1"/>
</dbReference>
<evidence type="ECO:0000256" key="2">
    <source>
        <dbReference type="ARBA" id="ARBA00023239"/>
    </source>
</evidence>
<proteinExistence type="predicted"/>
<gene>
    <name evidence="4" type="ORF">D9757_005309</name>
</gene>
<dbReference type="OrthoDB" id="3069607at2759"/>
<keyword evidence="2" id="KW-0456">Lyase</keyword>
<dbReference type="PANTHER" id="PTHR10067">
    <property type="entry name" value="PHOSPHATIDYLSERINE DECARBOXYLASE"/>
    <property type="match status" value="1"/>
</dbReference>
<dbReference type="InterPro" id="IPR003817">
    <property type="entry name" value="PS_Dcarbxylase"/>
</dbReference>
<keyword evidence="5" id="KW-1185">Reference proteome</keyword>
<dbReference type="AlphaFoldDB" id="A0A8H5HVM7"/>
<protein>
    <recommendedName>
        <fullName evidence="3">L-tryptophan decarboxylase PsiD-like domain-containing protein</fullName>
    </recommendedName>
</protein>
<dbReference type="GO" id="GO:0006646">
    <property type="term" value="P:phosphatidylethanolamine biosynthetic process"/>
    <property type="evidence" value="ECO:0007669"/>
    <property type="project" value="TreeGrafter"/>
</dbReference>
<organism evidence="4 5">
    <name type="scientific">Collybiopsis confluens</name>
    <dbReference type="NCBI Taxonomy" id="2823264"/>
    <lineage>
        <taxon>Eukaryota</taxon>
        <taxon>Fungi</taxon>
        <taxon>Dikarya</taxon>
        <taxon>Basidiomycota</taxon>
        <taxon>Agaricomycotina</taxon>
        <taxon>Agaricomycetes</taxon>
        <taxon>Agaricomycetidae</taxon>
        <taxon>Agaricales</taxon>
        <taxon>Marasmiineae</taxon>
        <taxon>Omphalotaceae</taxon>
        <taxon>Collybiopsis</taxon>
    </lineage>
</organism>